<dbReference type="AlphaFoldDB" id="A0A7V7QID8"/>
<dbReference type="Pfam" id="PF24741">
    <property type="entry name" value="AlkZ-rel"/>
    <property type="match status" value="1"/>
</dbReference>
<accession>A0A7V7QID8</accession>
<gene>
    <name evidence="1" type="ORF">F7O84_17310</name>
</gene>
<protein>
    <submittedName>
        <fullName evidence="1">Uncharacterized protein</fullName>
    </submittedName>
</protein>
<dbReference type="InterPro" id="IPR056298">
    <property type="entry name" value="AlkZ-rel"/>
</dbReference>
<sequence>MGGGNNEGIFSVIPWGWNDKPPYDTPVKWHTGDPETDPWEWRMRVLDERRDISYAKVFFKKSGYITKDWAPFFIAIRRGNRCFEEDYENGVISNYAKRIYEVIQENNTLPLHAIKQLAGFGKEDKSQFDRALVELQMNLFLTMCGRQQKVSRKGEEYGWSSTVFCTTEDFWGEEVFEKAAGMKESEAIEELTRHILSLNPIAKPNKIKKFIKG</sequence>
<organism evidence="1 2">
    <name type="scientific">Candidatus Galacturonatibacter soehngenii</name>
    <dbReference type="NCBI Taxonomy" id="2307010"/>
    <lineage>
        <taxon>Bacteria</taxon>
        <taxon>Bacillati</taxon>
        <taxon>Bacillota</taxon>
        <taxon>Clostridia</taxon>
        <taxon>Lachnospirales</taxon>
        <taxon>Lachnospiraceae</taxon>
        <taxon>Candidatus Galacturonatibacter</taxon>
    </lineage>
</organism>
<dbReference type="OrthoDB" id="1067148at2"/>
<comment type="caution">
    <text evidence="1">The sequence shown here is derived from an EMBL/GenBank/DDBJ whole genome shotgun (WGS) entry which is preliminary data.</text>
</comment>
<name>A0A7V7QID8_9FIRM</name>
<keyword evidence="2" id="KW-1185">Reference proteome</keyword>
<reference evidence="1 2" key="2">
    <citation type="submission" date="2020-02" db="EMBL/GenBank/DDBJ databases">
        <title>Candidatus Galacturonibacter soehngenii shows hetero-acetogenic catabolism of galacturonic acid but lacks a canonical carbon monoxide dehydrogenase/acetyl-CoA synthase complex.</title>
        <authorList>
            <person name="Diender M."/>
            <person name="Stouten G.R."/>
            <person name="Petersen J.F."/>
            <person name="Nielsen P.H."/>
            <person name="Dueholm M.S."/>
            <person name="Pronk J.T."/>
            <person name="Van Loosdrecht M.C.M."/>
        </authorList>
    </citation>
    <scope>NUCLEOTIDE SEQUENCE [LARGE SCALE GENOMIC DNA]</scope>
    <source>
        <strain evidence="1">GalUA</strain>
    </source>
</reference>
<reference evidence="1 2" key="1">
    <citation type="submission" date="2019-09" db="EMBL/GenBank/DDBJ databases">
        <authorList>
            <person name="Valk L.C."/>
        </authorList>
    </citation>
    <scope>NUCLEOTIDE SEQUENCE [LARGE SCALE GENOMIC DNA]</scope>
    <source>
        <strain evidence="1">GalUA</strain>
    </source>
</reference>
<evidence type="ECO:0000313" key="2">
    <source>
        <dbReference type="Proteomes" id="UP000461768"/>
    </source>
</evidence>
<dbReference type="EMBL" id="WAGX01000008">
    <property type="protein sequence ID" value="KAB1434554.1"/>
    <property type="molecule type" value="Genomic_DNA"/>
</dbReference>
<evidence type="ECO:0000313" key="1">
    <source>
        <dbReference type="EMBL" id="KAB1434554.1"/>
    </source>
</evidence>
<proteinExistence type="predicted"/>
<dbReference type="Proteomes" id="UP000461768">
    <property type="component" value="Unassembled WGS sequence"/>
</dbReference>